<dbReference type="PANTHER" id="PTHR35046">
    <property type="entry name" value="ZINC KNUCKLE (CCHC-TYPE) FAMILY PROTEIN"/>
    <property type="match status" value="1"/>
</dbReference>
<sequence>MILLDSGEVISEEEEEAIDYPVRGELLVTRRSLAVQSKLDEDNQRENLFHTRCIVYEKVCSLIIDGGSCTNVASEALVEKLGLKTGKHPRPYLLQWLNEEGELKVTDQYDRRVIHDGFTNRHSFTHRDKKIVLAPLSPQEVHEDQLQLKLRRQEAKEKPADKQKKETNLLAKSSEIKKALCLQQSMLLFVFKGALMSSSDPAPVLPSELEFLLQDYGDVFPDESPKGLPPMRGIEHQIDLVPGASLPNRPAYRTNPEETKELQKQVDELIEKGHIRESMSPCAVPVLLVPKKDGSWRMCVDCRAINNITVKYRHPIPRLDDMLDELHGSCVFSKVDLKVDIIRLG</sequence>
<dbReference type="Gene3D" id="3.30.70.270">
    <property type="match status" value="1"/>
</dbReference>
<dbReference type="Gene3D" id="3.10.10.10">
    <property type="entry name" value="HIV Type 1 Reverse Transcriptase, subunit A, domain 1"/>
    <property type="match status" value="1"/>
</dbReference>
<evidence type="ECO:0000313" key="1">
    <source>
        <dbReference type="EMBL" id="CAF2224272.1"/>
    </source>
</evidence>
<gene>
    <name evidence="1" type="ORF">DARMORV10_A08P07860.1</name>
</gene>
<dbReference type="InterPro" id="IPR043502">
    <property type="entry name" value="DNA/RNA_pol_sf"/>
</dbReference>
<dbReference type="PANTHER" id="PTHR35046:SF9">
    <property type="entry name" value="RNA-DIRECTED DNA POLYMERASE"/>
    <property type="match status" value="1"/>
</dbReference>
<dbReference type="CDD" id="cd01647">
    <property type="entry name" value="RT_LTR"/>
    <property type="match status" value="1"/>
</dbReference>
<dbReference type="Proteomes" id="UP001295469">
    <property type="component" value="Chromosome A08"/>
</dbReference>
<organism evidence="1">
    <name type="scientific">Brassica napus</name>
    <name type="common">Rape</name>
    <dbReference type="NCBI Taxonomy" id="3708"/>
    <lineage>
        <taxon>Eukaryota</taxon>
        <taxon>Viridiplantae</taxon>
        <taxon>Streptophyta</taxon>
        <taxon>Embryophyta</taxon>
        <taxon>Tracheophyta</taxon>
        <taxon>Spermatophyta</taxon>
        <taxon>Magnoliopsida</taxon>
        <taxon>eudicotyledons</taxon>
        <taxon>Gunneridae</taxon>
        <taxon>Pentapetalae</taxon>
        <taxon>rosids</taxon>
        <taxon>malvids</taxon>
        <taxon>Brassicales</taxon>
        <taxon>Brassicaceae</taxon>
        <taxon>Brassiceae</taxon>
        <taxon>Brassica</taxon>
    </lineage>
</organism>
<dbReference type="AlphaFoldDB" id="A0A816ZTH2"/>
<accession>A0A816ZTH2</accession>
<proteinExistence type="predicted"/>
<protein>
    <submittedName>
        <fullName evidence="1">(rape) hypothetical protein</fullName>
    </submittedName>
</protein>
<name>A0A816ZTH2_BRANA</name>
<dbReference type="InterPro" id="IPR043128">
    <property type="entry name" value="Rev_trsase/Diguanyl_cyclase"/>
</dbReference>
<reference evidence="1" key="1">
    <citation type="submission" date="2021-01" db="EMBL/GenBank/DDBJ databases">
        <authorList>
            <consortium name="Genoscope - CEA"/>
            <person name="William W."/>
        </authorList>
    </citation>
    <scope>NUCLEOTIDE SEQUENCE</scope>
</reference>
<dbReference type="Gene3D" id="2.40.70.10">
    <property type="entry name" value="Acid Proteases"/>
    <property type="match status" value="1"/>
</dbReference>
<dbReference type="InterPro" id="IPR021109">
    <property type="entry name" value="Peptidase_aspartic_dom_sf"/>
</dbReference>
<dbReference type="SUPFAM" id="SSF56672">
    <property type="entry name" value="DNA/RNA polymerases"/>
    <property type="match status" value="1"/>
</dbReference>
<dbReference type="EMBL" id="HG994362">
    <property type="protein sequence ID" value="CAF2224272.1"/>
    <property type="molecule type" value="Genomic_DNA"/>
</dbReference>